<reference evidence="2 3" key="1">
    <citation type="submission" date="2019-04" db="EMBL/GenBank/DDBJ databases">
        <title>Friends and foes A comparative genomics study of 23 Aspergillus species from section Flavi.</title>
        <authorList>
            <consortium name="DOE Joint Genome Institute"/>
            <person name="Kjaerbolling I."/>
            <person name="Vesth T."/>
            <person name="Frisvad J.C."/>
            <person name="Nybo J.L."/>
            <person name="Theobald S."/>
            <person name="Kildgaard S."/>
            <person name="Isbrandt T."/>
            <person name="Kuo A."/>
            <person name="Sato A."/>
            <person name="Lyhne E.K."/>
            <person name="Kogle M.E."/>
            <person name="Wiebenga A."/>
            <person name="Kun R.S."/>
            <person name="Lubbers R.J."/>
            <person name="Makela M.R."/>
            <person name="Barry K."/>
            <person name="Chovatia M."/>
            <person name="Clum A."/>
            <person name="Daum C."/>
            <person name="Haridas S."/>
            <person name="He G."/>
            <person name="LaButti K."/>
            <person name="Lipzen A."/>
            <person name="Mondo S."/>
            <person name="Riley R."/>
            <person name="Salamov A."/>
            <person name="Simmons B.A."/>
            <person name="Magnuson J.K."/>
            <person name="Henrissat B."/>
            <person name="Mortensen U.H."/>
            <person name="Larsen T.O."/>
            <person name="Devries R.P."/>
            <person name="Grigoriev I.V."/>
            <person name="Machida M."/>
            <person name="Baker S.E."/>
            <person name="Andersen M.R."/>
        </authorList>
    </citation>
    <scope>NUCLEOTIDE SEQUENCE [LARGE SCALE GENOMIC DNA]</scope>
    <source>
        <strain evidence="2 3">CBS 117625</strain>
    </source>
</reference>
<feature type="transmembrane region" description="Helical" evidence="1">
    <location>
        <begin position="25"/>
        <end position="47"/>
    </location>
</feature>
<proteinExistence type="predicted"/>
<dbReference type="AlphaFoldDB" id="A0A5N6T9H4"/>
<keyword evidence="1" id="KW-1133">Transmembrane helix</keyword>
<keyword evidence="1" id="KW-0812">Transmembrane</keyword>
<dbReference type="AntiFam" id="ANF00010">
    <property type="entry name" value="tRNA translation"/>
</dbReference>
<dbReference type="Proteomes" id="UP000325672">
    <property type="component" value="Unassembled WGS sequence"/>
</dbReference>
<accession>A0A5N6T9H4</accession>
<protein>
    <submittedName>
        <fullName evidence="2">Uncharacterized protein</fullName>
    </submittedName>
</protein>
<evidence type="ECO:0000313" key="3">
    <source>
        <dbReference type="Proteomes" id="UP000325672"/>
    </source>
</evidence>
<sequence length="72" mass="8111">MAQLVERMTSNHEVRGSNPRGSSCFYFFSYPSCCLCFLQFSSILSFVLCNFPTSLLVLIAPAVSYISTLTKW</sequence>
<feature type="transmembrane region" description="Helical" evidence="1">
    <location>
        <begin position="53"/>
        <end position="70"/>
    </location>
</feature>
<evidence type="ECO:0000256" key="1">
    <source>
        <dbReference type="SAM" id="Phobius"/>
    </source>
</evidence>
<dbReference type="RefSeq" id="XP_031918884.1">
    <property type="nucleotide sequence ID" value="XM_032064154.1"/>
</dbReference>
<keyword evidence="3" id="KW-1185">Reference proteome</keyword>
<evidence type="ECO:0000313" key="2">
    <source>
        <dbReference type="EMBL" id="KAE8142821.1"/>
    </source>
</evidence>
<name>A0A5N6T9H4_ASPPS</name>
<dbReference type="EMBL" id="ML743553">
    <property type="protein sequence ID" value="KAE8142821.1"/>
    <property type="molecule type" value="Genomic_DNA"/>
</dbReference>
<gene>
    <name evidence="2" type="ORF">BDV38DRAFT_93728</name>
</gene>
<keyword evidence="1" id="KW-0472">Membrane</keyword>
<organism evidence="2 3">
    <name type="scientific">Aspergillus pseudotamarii</name>
    <dbReference type="NCBI Taxonomy" id="132259"/>
    <lineage>
        <taxon>Eukaryota</taxon>
        <taxon>Fungi</taxon>
        <taxon>Dikarya</taxon>
        <taxon>Ascomycota</taxon>
        <taxon>Pezizomycotina</taxon>
        <taxon>Eurotiomycetes</taxon>
        <taxon>Eurotiomycetidae</taxon>
        <taxon>Eurotiales</taxon>
        <taxon>Aspergillaceae</taxon>
        <taxon>Aspergillus</taxon>
        <taxon>Aspergillus subgen. Circumdati</taxon>
    </lineage>
</organism>
<dbReference type="GeneID" id="43648364"/>